<name>A0ACC1KAR7_9FUNG</name>
<evidence type="ECO:0000313" key="1">
    <source>
        <dbReference type="EMBL" id="KAJ2780648.1"/>
    </source>
</evidence>
<comment type="caution">
    <text evidence="1">The sequence shown here is derived from an EMBL/GenBank/DDBJ whole genome shotgun (WGS) entry which is preliminary data.</text>
</comment>
<protein>
    <submittedName>
        <fullName evidence="1">Uncharacterized protein</fullName>
    </submittedName>
</protein>
<sequence>MRLLSPFQILPYHIVELILDHVAGSSRLQFDNVTKGSKGYTALLVPLLSVCRDFRTAVLARYCRVHTLDLSCFSDQIHDKKALWPERLRRIDFPTHLHAQELDITLGGFSVYNGTALKELLRAPHGGFLFPKVRSLKVTLIQTTREKRLLTRVPTELEIEPNI</sequence>
<feature type="non-terminal residue" evidence="1">
    <location>
        <position position="163"/>
    </location>
</feature>
<reference evidence="1" key="1">
    <citation type="submission" date="2022-07" db="EMBL/GenBank/DDBJ databases">
        <title>Phylogenomic reconstructions and comparative analyses of Kickxellomycotina fungi.</title>
        <authorList>
            <person name="Reynolds N.K."/>
            <person name="Stajich J.E."/>
            <person name="Barry K."/>
            <person name="Grigoriev I.V."/>
            <person name="Crous P."/>
            <person name="Smith M.E."/>
        </authorList>
    </citation>
    <scope>NUCLEOTIDE SEQUENCE</scope>
    <source>
        <strain evidence="1">BCRC 34191</strain>
    </source>
</reference>
<proteinExistence type="predicted"/>
<accession>A0ACC1KAR7</accession>
<dbReference type="Proteomes" id="UP001140066">
    <property type="component" value="Unassembled WGS sequence"/>
</dbReference>
<keyword evidence="2" id="KW-1185">Reference proteome</keyword>
<organism evidence="1 2">
    <name type="scientific">Coemansia linderi</name>
    <dbReference type="NCBI Taxonomy" id="2663919"/>
    <lineage>
        <taxon>Eukaryota</taxon>
        <taxon>Fungi</taxon>
        <taxon>Fungi incertae sedis</taxon>
        <taxon>Zoopagomycota</taxon>
        <taxon>Kickxellomycotina</taxon>
        <taxon>Kickxellomycetes</taxon>
        <taxon>Kickxellales</taxon>
        <taxon>Kickxellaceae</taxon>
        <taxon>Coemansia</taxon>
    </lineage>
</organism>
<dbReference type="EMBL" id="JANBUK010001471">
    <property type="protein sequence ID" value="KAJ2780648.1"/>
    <property type="molecule type" value="Genomic_DNA"/>
</dbReference>
<evidence type="ECO:0000313" key="2">
    <source>
        <dbReference type="Proteomes" id="UP001140066"/>
    </source>
</evidence>
<gene>
    <name evidence="1" type="ORF">GGI18_003800</name>
</gene>